<protein>
    <submittedName>
        <fullName evidence="1">Uncharacterized protein</fullName>
    </submittedName>
</protein>
<dbReference type="AlphaFoldDB" id="N1PG31"/>
<sequence>MQAGAGCFWRRFPDDSSCNCNIGSFAPVSAAAYLDFPPFLRLVFCFGDNKLAQPVEAFGKSLKFEALQHRQGRRIAWARWFTRRCFEETSCLWQGHTSSGIENCNNRRTVALRPSSVKPVARPENSSRYRSWQRCRRRAWNRIAERMPSQQAAVSSCWNMSSWH</sequence>
<dbReference type="Proteomes" id="UP000016933">
    <property type="component" value="Unassembled WGS sequence"/>
</dbReference>
<organism evidence="1 2">
    <name type="scientific">Dothistroma septosporum (strain NZE10 / CBS 128990)</name>
    <name type="common">Red band needle blight fungus</name>
    <name type="synonym">Mycosphaerella pini</name>
    <dbReference type="NCBI Taxonomy" id="675120"/>
    <lineage>
        <taxon>Eukaryota</taxon>
        <taxon>Fungi</taxon>
        <taxon>Dikarya</taxon>
        <taxon>Ascomycota</taxon>
        <taxon>Pezizomycotina</taxon>
        <taxon>Dothideomycetes</taxon>
        <taxon>Dothideomycetidae</taxon>
        <taxon>Mycosphaerellales</taxon>
        <taxon>Mycosphaerellaceae</taxon>
        <taxon>Dothistroma</taxon>
    </lineage>
</organism>
<reference evidence="2" key="1">
    <citation type="journal article" date="2012" name="PLoS Genet.">
        <title>The genomes of the fungal plant pathogens Cladosporium fulvum and Dothistroma septosporum reveal adaptation to different hosts and lifestyles but also signatures of common ancestry.</title>
        <authorList>
            <person name="de Wit P.J.G.M."/>
            <person name="van der Burgt A."/>
            <person name="Oekmen B."/>
            <person name="Stergiopoulos I."/>
            <person name="Abd-Elsalam K.A."/>
            <person name="Aerts A.L."/>
            <person name="Bahkali A.H."/>
            <person name="Beenen H.G."/>
            <person name="Chettri P."/>
            <person name="Cox M.P."/>
            <person name="Datema E."/>
            <person name="de Vries R.P."/>
            <person name="Dhillon B."/>
            <person name="Ganley A.R."/>
            <person name="Griffiths S.A."/>
            <person name="Guo Y."/>
            <person name="Hamelin R.C."/>
            <person name="Henrissat B."/>
            <person name="Kabir M.S."/>
            <person name="Jashni M.K."/>
            <person name="Kema G."/>
            <person name="Klaubauf S."/>
            <person name="Lapidus A."/>
            <person name="Levasseur A."/>
            <person name="Lindquist E."/>
            <person name="Mehrabi R."/>
            <person name="Ohm R.A."/>
            <person name="Owen T.J."/>
            <person name="Salamov A."/>
            <person name="Schwelm A."/>
            <person name="Schijlen E."/>
            <person name="Sun H."/>
            <person name="van den Burg H.A."/>
            <person name="van Ham R.C.H.J."/>
            <person name="Zhang S."/>
            <person name="Goodwin S.B."/>
            <person name="Grigoriev I.V."/>
            <person name="Collemare J."/>
            <person name="Bradshaw R.E."/>
        </authorList>
    </citation>
    <scope>NUCLEOTIDE SEQUENCE [LARGE SCALE GENOMIC DNA]</scope>
    <source>
        <strain evidence="2">NZE10 / CBS 128990</strain>
    </source>
</reference>
<accession>N1PG31</accession>
<reference evidence="1 2" key="2">
    <citation type="journal article" date="2012" name="PLoS Pathog.">
        <title>Diverse lifestyles and strategies of plant pathogenesis encoded in the genomes of eighteen Dothideomycetes fungi.</title>
        <authorList>
            <person name="Ohm R.A."/>
            <person name="Feau N."/>
            <person name="Henrissat B."/>
            <person name="Schoch C.L."/>
            <person name="Horwitz B.A."/>
            <person name="Barry K.W."/>
            <person name="Condon B.J."/>
            <person name="Copeland A.C."/>
            <person name="Dhillon B."/>
            <person name="Glaser F."/>
            <person name="Hesse C.N."/>
            <person name="Kosti I."/>
            <person name="LaButti K."/>
            <person name="Lindquist E.A."/>
            <person name="Lucas S."/>
            <person name="Salamov A.A."/>
            <person name="Bradshaw R.E."/>
            <person name="Ciuffetti L."/>
            <person name="Hamelin R.C."/>
            <person name="Kema G.H.J."/>
            <person name="Lawrence C."/>
            <person name="Scott J.A."/>
            <person name="Spatafora J.W."/>
            <person name="Turgeon B.G."/>
            <person name="de Wit P.J.G.M."/>
            <person name="Zhong S."/>
            <person name="Goodwin S.B."/>
            <person name="Grigoriev I.V."/>
        </authorList>
    </citation>
    <scope>NUCLEOTIDE SEQUENCE [LARGE SCALE GENOMIC DNA]</scope>
    <source>
        <strain evidence="2">NZE10 / CBS 128990</strain>
    </source>
</reference>
<name>N1PG31_DOTSN</name>
<dbReference type="EMBL" id="KB446542">
    <property type="protein sequence ID" value="EME41327.1"/>
    <property type="molecule type" value="Genomic_DNA"/>
</dbReference>
<dbReference type="HOGENOM" id="CLU_1618969_0_0_1"/>
<gene>
    <name evidence="1" type="ORF">DOTSEDRAFT_73655</name>
</gene>
<evidence type="ECO:0000313" key="1">
    <source>
        <dbReference type="EMBL" id="EME41327.1"/>
    </source>
</evidence>
<keyword evidence="2" id="KW-1185">Reference proteome</keyword>
<proteinExistence type="predicted"/>
<evidence type="ECO:0000313" key="2">
    <source>
        <dbReference type="Proteomes" id="UP000016933"/>
    </source>
</evidence>